<name>A0ABQ1U3G5_9NOCA</name>
<comment type="caution">
    <text evidence="8">The sequence shown here is derived from an EMBL/GenBank/DDBJ whole genome shotgun (WGS) entry which is preliminary data.</text>
</comment>
<dbReference type="InterPro" id="IPR017039">
    <property type="entry name" value="Virul_fac_BrkB"/>
</dbReference>
<evidence type="ECO:0000256" key="4">
    <source>
        <dbReference type="ARBA" id="ARBA00022989"/>
    </source>
</evidence>
<dbReference type="RefSeq" id="WP_229704802.1">
    <property type="nucleotide sequence ID" value="NZ_BMCS01000001.1"/>
</dbReference>
<feature type="compositionally biased region" description="Low complexity" evidence="6">
    <location>
        <begin position="287"/>
        <end position="297"/>
    </location>
</feature>
<sequence>MTDPRVRAVLRDTGRILGRGDLAGAAGTMTYFAAIAVVPWVLLAVWSLTWFDGVDSAERTLLRLRVLIPPDMGARPVFDTVVHTGTHLGLLGIVVMLFPASFYGEGLRRACVPMHERSDRLTSWRGRISMMALVVVVPPLTWIHVRVGTLLVGLSPEGGADGWGPFALRVWAGFTITWLLLSVVLTWVFREVTPGKPRWWVALAGATVTASFVSGFAQGFLLFLSIGIDIGIPYGGLRVVGGVVAVGLWLYLMHILIITGWALTQAIDHRDDRAQAAPVSHPDAADDGSPPAAAPSR</sequence>
<keyword evidence="9" id="KW-1185">Reference proteome</keyword>
<evidence type="ECO:0000313" key="9">
    <source>
        <dbReference type="Proteomes" id="UP000632454"/>
    </source>
</evidence>
<proteinExistence type="predicted"/>
<evidence type="ECO:0000256" key="7">
    <source>
        <dbReference type="SAM" id="Phobius"/>
    </source>
</evidence>
<keyword evidence="3 7" id="KW-0812">Transmembrane</keyword>
<feature type="region of interest" description="Disordered" evidence="6">
    <location>
        <begin position="274"/>
        <end position="297"/>
    </location>
</feature>
<protein>
    <submittedName>
        <fullName evidence="8">Uncharacterized protein</fullName>
    </submittedName>
</protein>
<accession>A0ABQ1U3G5</accession>
<evidence type="ECO:0000256" key="2">
    <source>
        <dbReference type="ARBA" id="ARBA00022475"/>
    </source>
</evidence>
<dbReference type="PANTHER" id="PTHR30213">
    <property type="entry name" value="INNER MEMBRANE PROTEIN YHJD"/>
    <property type="match status" value="1"/>
</dbReference>
<gene>
    <name evidence="8" type="ORF">GCM10007298_02520</name>
</gene>
<keyword evidence="5 7" id="KW-0472">Membrane</keyword>
<dbReference type="Proteomes" id="UP000632454">
    <property type="component" value="Unassembled WGS sequence"/>
</dbReference>
<comment type="subcellular location">
    <subcellularLocation>
        <location evidence="1">Cell membrane</location>
        <topology evidence="1">Multi-pass membrane protein</topology>
    </subcellularLocation>
</comment>
<reference evidence="9" key="1">
    <citation type="journal article" date="2019" name="Int. J. Syst. Evol. Microbiol.">
        <title>The Global Catalogue of Microorganisms (GCM) 10K type strain sequencing project: providing services to taxonomists for standard genome sequencing and annotation.</title>
        <authorList>
            <consortium name="The Broad Institute Genomics Platform"/>
            <consortium name="The Broad Institute Genome Sequencing Center for Infectious Disease"/>
            <person name="Wu L."/>
            <person name="Ma J."/>
        </authorList>
    </citation>
    <scope>NUCLEOTIDE SEQUENCE [LARGE SCALE GENOMIC DNA]</scope>
    <source>
        <strain evidence="9">CCM 7855</strain>
    </source>
</reference>
<feature type="transmembrane region" description="Helical" evidence="7">
    <location>
        <begin position="240"/>
        <end position="263"/>
    </location>
</feature>
<evidence type="ECO:0000313" key="8">
    <source>
        <dbReference type="EMBL" id="GGF10058.1"/>
    </source>
</evidence>
<dbReference type="Pfam" id="PF03631">
    <property type="entry name" value="Virul_fac_BrkB"/>
    <property type="match status" value="1"/>
</dbReference>
<dbReference type="EMBL" id="BMCS01000001">
    <property type="protein sequence ID" value="GGF10058.1"/>
    <property type="molecule type" value="Genomic_DNA"/>
</dbReference>
<evidence type="ECO:0000256" key="6">
    <source>
        <dbReference type="SAM" id="MobiDB-lite"/>
    </source>
</evidence>
<evidence type="ECO:0000256" key="1">
    <source>
        <dbReference type="ARBA" id="ARBA00004651"/>
    </source>
</evidence>
<dbReference type="PIRSF" id="PIRSF035875">
    <property type="entry name" value="RNase_BN"/>
    <property type="match status" value="1"/>
</dbReference>
<feature type="transmembrane region" description="Helical" evidence="7">
    <location>
        <begin position="21"/>
        <end position="46"/>
    </location>
</feature>
<feature type="transmembrane region" description="Helical" evidence="7">
    <location>
        <begin position="166"/>
        <end position="189"/>
    </location>
</feature>
<feature type="transmembrane region" description="Helical" evidence="7">
    <location>
        <begin position="88"/>
        <end position="107"/>
    </location>
</feature>
<evidence type="ECO:0000256" key="5">
    <source>
        <dbReference type="ARBA" id="ARBA00023136"/>
    </source>
</evidence>
<dbReference type="PANTHER" id="PTHR30213:SF0">
    <property type="entry name" value="UPF0761 MEMBRANE PROTEIN YIHY"/>
    <property type="match status" value="1"/>
</dbReference>
<keyword evidence="4 7" id="KW-1133">Transmembrane helix</keyword>
<keyword evidence="2" id="KW-1003">Cell membrane</keyword>
<evidence type="ECO:0000256" key="3">
    <source>
        <dbReference type="ARBA" id="ARBA00022692"/>
    </source>
</evidence>
<feature type="transmembrane region" description="Helical" evidence="7">
    <location>
        <begin position="201"/>
        <end position="228"/>
    </location>
</feature>
<feature type="transmembrane region" description="Helical" evidence="7">
    <location>
        <begin position="128"/>
        <end position="154"/>
    </location>
</feature>
<organism evidence="8 9">
    <name type="scientific">Williamsia phyllosphaerae</name>
    <dbReference type="NCBI Taxonomy" id="885042"/>
    <lineage>
        <taxon>Bacteria</taxon>
        <taxon>Bacillati</taxon>
        <taxon>Actinomycetota</taxon>
        <taxon>Actinomycetes</taxon>
        <taxon>Mycobacteriales</taxon>
        <taxon>Nocardiaceae</taxon>
        <taxon>Williamsia</taxon>
    </lineage>
</organism>